<gene>
    <name evidence="1" type="ORF">EYB53_021445</name>
</gene>
<accession>A0ABS4DFR4</accession>
<dbReference type="Pfam" id="PF13366">
    <property type="entry name" value="PDDEXK_3"/>
    <property type="match status" value="1"/>
</dbReference>
<dbReference type="RefSeq" id="WP_135480895.1">
    <property type="nucleotide sequence ID" value="NZ_SIJK02000063.1"/>
</dbReference>
<dbReference type="NCBIfam" id="TIGR04256">
    <property type="entry name" value="GxxExxY"/>
    <property type="match status" value="1"/>
</dbReference>
<organism evidence="1 2">
    <name type="scientific">Candidatus Chloroploca mongolica</name>
    <dbReference type="NCBI Taxonomy" id="2528176"/>
    <lineage>
        <taxon>Bacteria</taxon>
        <taxon>Bacillati</taxon>
        <taxon>Chloroflexota</taxon>
        <taxon>Chloroflexia</taxon>
        <taxon>Chloroflexales</taxon>
        <taxon>Chloroflexineae</taxon>
        <taxon>Oscillochloridaceae</taxon>
        <taxon>Candidatus Chloroploca</taxon>
    </lineage>
</organism>
<reference evidence="1 2" key="1">
    <citation type="submission" date="2021-03" db="EMBL/GenBank/DDBJ databases">
        <authorList>
            <person name="Grouzdev D.S."/>
        </authorList>
    </citation>
    <scope>NUCLEOTIDE SEQUENCE [LARGE SCALE GENOMIC DNA]</scope>
    <source>
        <strain evidence="1 2">M50-1</strain>
    </source>
</reference>
<protein>
    <submittedName>
        <fullName evidence="1">GxxExxY protein</fullName>
    </submittedName>
</protein>
<keyword evidence="2" id="KW-1185">Reference proteome</keyword>
<dbReference type="EMBL" id="SIJK02000063">
    <property type="protein sequence ID" value="MBP1468290.1"/>
    <property type="molecule type" value="Genomic_DNA"/>
</dbReference>
<comment type="caution">
    <text evidence="1">The sequence shown here is derived from an EMBL/GenBank/DDBJ whole genome shotgun (WGS) entry which is preliminary data.</text>
</comment>
<proteinExistence type="predicted"/>
<dbReference type="Proteomes" id="UP001193081">
    <property type="component" value="Unassembled WGS sequence"/>
</dbReference>
<dbReference type="InterPro" id="IPR026350">
    <property type="entry name" value="GxxExxY"/>
</dbReference>
<evidence type="ECO:0000313" key="1">
    <source>
        <dbReference type="EMBL" id="MBP1468290.1"/>
    </source>
</evidence>
<evidence type="ECO:0000313" key="2">
    <source>
        <dbReference type="Proteomes" id="UP001193081"/>
    </source>
</evidence>
<sequence>MLRENEISGIVLDCAIEVHRTLGGPGLLESVYEEALAWELSKRGLTVRRQVSVPVVYKGYLIADPLRLDLLVEELVIIEVKAVVQYNAIFQAQALTYLRLTQRRLALIINFGEVYVKNGYYRVVNDLK</sequence>
<name>A0ABS4DFR4_9CHLR</name>